<keyword evidence="6 11" id="KW-0697">Rotamase</keyword>
<evidence type="ECO:0000256" key="8">
    <source>
        <dbReference type="ARBA" id="ARBA00023235"/>
    </source>
</evidence>
<evidence type="ECO:0000256" key="1">
    <source>
        <dbReference type="ARBA" id="ARBA00000971"/>
    </source>
</evidence>
<evidence type="ECO:0000256" key="10">
    <source>
        <dbReference type="ARBA" id="ARBA00029986"/>
    </source>
</evidence>
<evidence type="ECO:0000256" key="3">
    <source>
        <dbReference type="ARBA" id="ARBA00013194"/>
    </source>
</evidence>
<feature type="compositionally biased region" description="Low complexity" evidence="12">
    <location>
        <begin position="45"/>
        <end position="78"/>
    </location>
</feature>
<dbReference type="InterPro" id="IPR008880">
    <property type="entry name" value="Trigger_fac_C"/>
</dbReference>
<dbReference type="InterPro" id="IPR036611">
    <property type="entry name" value="Trigger_fac_ribosome-bd_sf"/>
</dbReference>
<keyword evidence="11" id="KW-0963">Cytoplasm</keyword>
<feature type="compositionally biased region" description="Pro residues" evidence="12">
    <location>
        <begin position="28"/>
        <end position="44"/>
    </location>
</feature>
<dbReference type="Pfam" id="PF05697">
    <property type="entry name" value="Trigger_N"/>
    <property type="match status" value="1"/>
</dbReference>
<dbReference type="EC" id="5.2.1.8" evidence="3 11"/>
<evidence type="ECO:0000256" key="11">
    <source>
        <dbReference type="HAMAP-Rule" id="MF_00303"/>
    </source>
</evidence>
<dbReference type="HAMAP" id="MF_00303">
    <property type="entry name" value="Trigger_factor_Tig"/>
    <property type="match status" value="1"/>
</dbReference>
<dbReference type="PANTHER" id="PTHR30560">
    <property type="entry name" value="TRIGGER FACTOR CHAPERONE AND PEPTIDYL-PROLYL CIS/TRANS ISOMERASE"/>
    <property type="match status" value="1"/>
</dbReference>
<dbReference type="PANTHER" id="PTHR30560:SF3">
    <property type="entry name" value="TRIGGER FACTOR-LIKE PROTEIN TIG, CHLOROPLASTIC"/>
    <property type="match status" value="1"/>
</dbReference>
<comment type="domain">
    <text evidence="11">Consists of 3 domains; the N-terminus binds the ribosome, the middle domain has PPIase activity, while the C-terminus has intrinsic chaperone activity on its own.</text>
</comment>
<reference evidence="15 16" key="1">
    <citation type="submission" date="2019-10" db="EMBL/GenBank/DDBJ databases">
        <title>Thermopilla bonchosmolovskayae gen. nov., sp. nov., a moderately thermophilic Chloroflexi bacterium from a Chukotka hot spring (Arctic, Russia), representing a novel classis Thermopillaia, which include previously uncultivated lineage OLB14.</title>
        <authorList>
            <person name="Kochetkova T.V."/>
            <person name="Zayulina K.S."/>
            <person name="Zhigarkov V.S."/>
            <person name="Minaev N.V."/>
            <person name="Novikov A."/>
            <person name="Toshchakov S.V."/>
            <person name="Elcheninov A.G."/>
            <person name="Kublanov I.V."/>
        </authorList>
    </citation>
    <scope>NUCLEOTIDE SEQUENCE [LARGE SCALE GENOMIC DNA]</scope>
    <source>
        <strain evidence="15 16">3753O</strain>
    </source>
</reference>
<dbReference type="SUPFAM" id="SSF102735">
    <property type="entry name" value="Trigger factor ribosome-binding domain"/>
    <property type="match status" value="1"/>
</dbReference>
<dbReference type="InterPro" id="IPR005215">
    <property type="entry name" value="Trig_fac"/>
</dbReference>
<feature type="compositionally biased region" description="Low complexity" evidence="12">
    <location>
        <begin position="17"/>
        <end position="27"/>
    </location>
</feature>
<evidence type="ECO:0000313" key="15">
    <source>
        <dbReference type="EMBL" id="QFG03652.1"/>
    </source>
</evidence>
<gene>
    <name evidence="11 15" type="primary">tig</name>
    <name evidence="15" type="ORF">Tbon_10205</name>
</gene>
<comment type="function">
    <text evidence="11">Involved in protein export. Acts as a chaperone by maintaining the newly synthesized protein in an open conformation. Functions as a peptidyl-prolyl cis-trans isomerase.</text>
</comment>
<evidence type="ECO:0000256" key="7">
    <source>
        <dbReference type="ARBA" id="ARBA00023186"/>
    </source>
</evidence>
<evidence type="ECO:0000256" key="12">
    <source>
        <dbReference type="SAM" id="MobiDB-lite"/>
    </source>
</evidence>
<dbReference type="Gene3D" id="1.10.3120.10">
    <property type="entry name" value="Trigger factor, C-terminal domain"/>
    <property type="match status" value="1"/>
</dbReference>
<name>A0ABX6C346_9CHLR</name>
<keyword evidence="16" id="KW-1185">Reference proteome</keyword>
<keyword evidence="5 11" id="KW-0132">Cell division</keyword>
<evidence type="ECO:0000313" key="16">
    <source>
        <dbReference type="Proteomes" id="UP000326331"/>
    </source>
</evidence>
<dbReference type="SUPFAM" id="SSF109998">
    <property type="entry name" value="Triger factor/SurA peptide-binding domain-like"/>
    <property type="match status" value="1"/>
</dbReference>
<comment type="catalytic activity">
    <reaction evidence="1 11">
        <text>[protein]-peptidylproline (omega=180) = [protein]-peptidylproline (omega=0)</text>
        <dbReference type="Rhea" id="RHEA:16237"/>
        <dbReference type="Rhea" id="RHEA-COMP:10747"/>
        <dbReference type="Rhea" id="RHEA-COMP:10748"/>
        <dbReference type="ChEBI" id="CHEBI:83833"/>
        <dbReference type="ChEBI" id="CHEBI:83834"/>
        <dbReference type="EC" id="5.2.1.8"/>
    </reaction>
</comment>
<feature type="domain" description="Trigger factor C-terminal" evidence="14">
    <location>
        <begin position="371"/>
        <end position="527"/>
    </location>
</feature>
<keyword evidence="7 11" id="KW-0143">Chaperone</keyword>
<protein>
    <recommendedName>
        <fullName evidence="4 11">Trigger factor</fullName>
        <shortName evidence="11">TF</shortName>
        <ecNumber evidence="3 11">5.2.1.8</ecNumber>
    </recommendedName>
    <alternativeName>
        <fullName evidence="10 11">PPIase</fullName>
    </alternativeName>
</protein>
<dbReference type="Pfam" id="PF05698">
    <property type="entry name" value="Trigger_C"/>
    <property type="match status" value="1"/>
</dbReference>
<dbReference type="InterPro" id="IPR008881">
    <property type="entry name" value="Trigger_fac_ribosome-bd_bac"/>
</dbReference>
<feature type="region of interest" description="Disordered" evidence="12">
    <location>
        <begin position="1"/>
        <end position="94"/>
    </location>
</feature>
<evidence type="ECO:0000259" key="13">
    <source>
        <dbReference type="Pfam" id="PF05697"/>
    </source>
</evidence>
<accession>A0ABX6C346</accession>
<dbReference type="InterPro" id="IPR037041">
    <property type="entry name" value="Trigger_fac_C_sf"/>
</dbReference>
<evidence type="ECO:0000256" key="5">
    <source>
        <dbReference type="ARBA" id="ARBA00022618"/>
    </source>
</evidence>
<evidence type="ECO:0000256" key="9">
    <source>
        <dbReference type="ARBA" id="ARBA00023306"/>
    </source>
</evidence>
<comment type="subcellular location">
    <subcellularLocation>
        <location evidence="11">Cytoplasm</location>
    </subcellularLocation>
    <text evidence="11">About half TF is bound to the ribosome near the polypeptide exit tunnel while the other half is free in the cytoplasm.</text>
</comment>
<feature type="domain" description="Trigger factor ribosome-binding bacterial" evidence="13">
    <location>
        <begin position="112"/>
        <end position="252"/>
    </location>
</feature>
<evidence type="ECO:0000259" key="14">
    <source>
        <dbReference type="Pfam" id="PF05698"/>
    </source>
</evidence>
<keyword evidence="8 11" id="KW-0413">Isomerase</keyword>
<comment type="similarity">
    <text evidence="2 11">Belongs to the FKBP-type PPIase family. Tig subfamily.</text>
</comment>
<dbReference type="GO" id="GO:0003755">
    <property type="term" value="F:peptidyl-prolyl cis-trans isomerase activity"/>
    <property type="evidence" value="ECO:0007669"/>
    <property type="project" value="UniProtKB-EC"/>
</dbReference>
<sequence length="540" mass="60007">MSSASPPAWPAPPAPKSPSASSGSASTRPPPASAPSSPPAPGPRPSSATPTSSSPRPSRSPSSSSPGTSSATPSSTSSNRALRPSADVIPSPPGPLRVVCYTRSGGTFQPVKVTLERLPESRVQLEIEVDEERLERSLDAAYRRIAKRNRFPGFRPGKAPRAIVERAFGRQGLIREALDDLVPDVYNEAIEAEDVPAIGQPELEIASLEPLRFKAIVPVRPTVELNDYRSIRVEREPVEVTPEMVDQQLEALRKRHATHVPVDRPVQWNDILIADVSASIDGEEVLRDEGAEFQLREGETLFVEGLAEAFLGLEKGKSRTFDLTFPEDFHIERFRGKTAAFTITLREVKEEQLPPLDDEFAQSINADEFPTLHALRERIEADLRRTLEEAAENRFRAAAVDKLVEIATIEYPRILVEHEIDHLIRDAMGNDRQQYLAYLQTIGRTEQEFRETWREAAETRVKRSLVLEKLAEAEGITVSAEEIEQELDSLVAPMGDDAERFRQMFATEEGVATIRRNLLSRKTLERLSALARGELQEEQA</sequence>
<dbReference type="Gene3D" id="3.10.50.40">
    <property type="match status" value="1"/>
</dbReference>
<dbReference type="SUPFAM" id="SSF54534">
    <property type="entry name" value="FKBP-like"/>
    <property type="match status" value="1"/>
</dbReference>
<dbReference type="InterPro" id="IPR046357">
    <property type="entry name" value="PPIase_dom_sf"/>
</dbReference>
<evidence type="ECO:0000256" key="6">
    <source>
        <dbReference type="ARBA" id="ARBA00023110"/>
    </source>
</evidence>
<organism evidence="15 16">
    <name type="scientific">Tepidiforma bonchosmolovskayae</name>
    <dbReference type="NCBI Taxonomy" id="2601677"/>
    <lineage>
        <taxon>Bacteria</taxon>
        <taxon>Bacillati</taxon>
        <taxon>Chloroflexota</taxon>
        <taxon>Tepidiformia</taxon>
        <taxon>Tepidiformales</taxon>
        <taxon>Tepidiformaceae</taxon>
        <taxon>Tepidiforma</taxon>
    </lineage>
</organism>
<dbReference type="Gene3D" id="3.30.70.1050">
    <property type="entry name" value="Trigger factor ribosome-binding domain"/>
    <property type="match status" value="1"/>
</dbReference>
<proteinExistence type="inferred from homology"/>
<dbReference type="InterPro" id="IPR027304">
    <property type="entry name" value="Trigger_fact/SurA_dom_sf"/>
</dbReference>
<evidence type="ECO:0000256" key="2">
    <source>
        <dbReference type="ARBA" id="ARBA00005464"/>
    </source>
</evidence>
<keyword evidence="9 11" id="KW-0131">Cell cycle</keyword>
<dbReference type="EMBL" id="CP042829">
    <property type="protein sequence ID" value="QFG03652.1"/>
    <property type="molecule type" value="Genomic_DNA"/>
</dbReference>
<dbReference type="NCBIfam" id="TIGR00115">
    <property type="entry name" value="tig"/>
    <property type="match status" value="1"/>
</dbReference>
<feature type="compositionally biased region" description="Pro residues" evidence="12">
    <location>
        <begin position="7"/>
        <end position="16"/>
    </location>
</feature>
<dbReference type="Proteomes" id="UP000326331">
    <property type="component" value="Chromosome"/>
</dbReference>
<evidence type="ECO:0000256" key="4">
    <source>
        <dbReference type="ARBA" id="ARBA00016902"/>
    </source>
</evidence>